<organism evidence="2 3">
    <name type="scientific">Thalassiosira oceanica</name>
    <name type="common">Marine diatom</name>
    <dbReference type="NCBI Taxonomy" id="159749"/>
    <lineage>
        <taxon>Eukaryota</taxon>
        <taxon>Sar</taxon>
        <taxon>Stramenopiles</taxon>
        <taxon>Ochrophyta</taxon>
        <taxon>Bacillariophyta</taxon>
        <taxon>Coscinodiscophyceae</taxon>
        <taxon>Thalassiosirophycidae</taxon>
        <taxon>Thalassiosirales</taxon>
        <taxon>Thalassiosiraceae</taxon>
        <taxon>Thalassiosira</taxon>
    </lineage>
</organism>
<dbReference type="AlphaFoldDB" id="K0SC76"/>
<gene>
    <name evidence="2" type="ORF">THAOC_23847</name>
</gene>
<feature type="region of interest" description="Disordered" evidence="1">
    <location>
        <begin position="19"/>
        <end position="86"/>
    </location>
</feature>
<dbReference type="eggNOG" id="ENOG502SERJ">
    <property type="taxonomic scope" value="Eukaryota"/>
</dbReference>
<dbReference type="Proteomes" id="UP000266841">
    <property type="component" value="Unassembled WGS sequence"/>
</dbReference>
<protein>
    <submittedName>
        <fullName evidence="2">Uncharacterized protein</fullName>
    </submittedName>
</protein>
<evidence type="ECO:0000313" key="3">
    <source>
        <dbReference type="Proteomes" id="UP000266841"/>
    </source>
</evidence>
<name>K0SC76_THAOC</name>
<evidence type="ECO:0000313" key="2">
    <source>
        <dbReference type="EMBL" id="EJK56302.1"/>
    </source>
</evidence>
<reference evidence="2 3" key="1">
    <citation type="journal article" date="2012" name="Genome Biol.">
        <title>Genome and low-iron response of an oceanic diatom adapted to chronic iron limitation.</title>
        <authorList>
            <person name="Lommer M."/>
            <person name="Specht M."/>
            <person name="Roy A.S."/>
            <person name="Kraemer L."/>
            <person name="Andreson R."/>
            <person name="Gutowska M.A."/>
            <person name="Wolf J."/>
            <person name="Bergner S.V."/>
            <person name="Schilhabel M.B."/>
            <person name="Klostermeier U.C."/>
            <person name="Beiko R.G."/>
            <person name="Rosenstiel P."/>
            <person name="Hippler M."/>
            <person name="Laroche J."/>
        </authorList>
    </citation>
    <scope>NUCLEOTIDE SEQUENCE [LARGE SCALE GENOMIC DNA]</scope>
    <source>
        <strain evidence="2 3">CCMP1005</strain>
    </source>
</reference>
<dbReference type="EMBL" id="AGNL01031912">
    <property type="protein sequence ID" value="EJK56302.1"/>
    <property type="molecule type" value="Genomic_DNA"/>
</dbReference>
<feature type="compositionally biased region" description="Low complexity" evidence="1">
    <location>
        <begin position="26"/>
        <end position="42"/>
    </location>
</feature>
<sequence>IRRMEANRVAALHRRRTLVAQRRLASGSDPAPASSSSSFSQYEDSEQASRDDEEMATMILPHRPVPPTPDQSRRTEANSDGMSIGPGETFEKAVVHFAEGRMANIPGLMLTAFTRVKNAGDLAIGTDSNSLAVETITYKDRYNKSISEKEGLPRTAWGPITAIYAAHRRSHYSIGQREHCVKL</sequence>
<dbReference type="OrthoDB" id="416437at2759"/>
<evidence type="ECO:0000256" key="1">
    <source>
        <dbReference type="SAM" id="MobiDB-lite"/>
    </source>
</evidence>
<proteinExistence type="predicted"/>
<comment type="caution">
    <text evidence="2">The sequence shown here is derived from an EMBL/GenBank/DDBJ whole genome shotgun (WGS) entry which is preliminary data.</text>
</comment>
<feature type="non-terminal residue" evidence="2">
    <location>
        <position position="1"/>
    </location>
</feature>
<feature type="compositionally biased region" description="Acidic residues" evidence="1">
    <location>
        <begin position="43"/>
        <end position="55"/>
    </location>
</feature>
<accession>K0SC76</accession>
<keyword evidence="3" id="KW-1185">Reference proteome</keyword>